<dbReference type="GO" id="GO:0005829">
    <property type="term" value="C:cytosol"/>
    <property type="evidence" value="ECO:0007669"/>
    <property type="project" value="TreeGrafter"/>
</dbReference>
<dbReference type="PANTHER" id="PTHR30543:SF21">
    <property type="entry name" value="NAD(P)H-DEPENDENT FMN REDUCTASE LOT6"/>
    <property type="match status" value="1"/>
</dbReference>
<accession>A0A5C5RWA5</accession>
<keyword evidence="3" id="KW-1185">Reference proteome</keyword>
<name>A0A5C5RWA5_9ACTN</name>
<evidence type="ECO:0000313" key="2">
    <source>
        <dbReference type="EMBL" id="TWS26411.1"/>
    </source>
</evidence>
<evidence type="ECO:0000313" key="3">
    <source>
        <dbReference type="Proteomes" id="UP000319792"/>
    </source>
</evidence>
<comment type="caution">
    <text evidence="2">The sequence shown here is derived from an EMBL/GenBank/DDBJ whole genome shotgun (WGS) entry which is preliminary data.</text>
</comment>
<protein>
    <submittedName>
        <fullName evidence="2">NAD(P)H-dependent oxidoreductase</fullName>
    </submittedName>
</protein>
<dbReference type="PANTHER" id="PTHR30543">
    <property type="entry name" value="CHROMATE REDUCTASE"/>
    <property type="match status" value="1"/>
</dbReference>
<dbReference type="OrthoDB" id="9812295at2"/>
<dbReference type="InterPro" id="IPR005025">
    <property type="entry name" value="FMN_Rdtase-like_dom"/>
</dbReference>
<dbReference type="InterPro" id="IPR050712">
    <property type="entry name" value="NAD(P)H-dep_reductase"/>
</dbReference>
<gene>
    <name evidence="2" type="ORF">FK268_04030</name>
</gene>
<dbReference type="GO" id="GO:0010181">
    <property type="term" value="F:FMN binding"/>
    <property type="evidence" value="ECO:0007669"/>
    <property type="project" value="TreeGrafter"/>
</dbReference>
<sequence>MKIGIILGSIRDGRKSEQVGTWVAEATQAREGVEVTVLDLKEFDVPLLTSATVPGAANRQYDNAAVTAWGQAVDAQDGFIFVTPEYNHSIPGAFKNAFDSIGPEWAGKTVGFVAYGADGGVRAVEHWRQITANFSMVDARAQVSLGLFTDFDGEGAFTPLERRAGELSGLLDELTAATARHLR</sequence>
<proteinExistence type="predicted"/>
<dbReference type="SUPFAM" id="SSF52218">
    <property type="entry name" value="Flavoproteins"/>
    <property type="match status" value="1"/>
</dbReference>
<dbReference type="Pfam" id="PF03358">
    <property type="entry name" value="FMN_red"/>
    <property type="match status" value="1"/>
</dbReference>
<dbReference type="RefSeq" id="WP_146431314.1">
    <property type="nucleotide sequence ID" value="NZ_VIGV01000001.1"/>
</dbReference>
<dbReference type="EMBL" id="VIGV01000001">
    <property type="protein sequence ID" value="TWS26411.1"/>
    <property type="molecule type" value="Genomic_DNA"/>
</dbReference>
<dbReference type="GO" id="GO:0016491">
    <property type="term" value="F:oxidoreductase activity"/>
    <property type="evidence" value="ECO:0007669"/>
    <property type="project" value="InterPro"/>
</dbReference>
<feature type="domain" description="NADPH-dependent FMN reductase-like" evidence="1">
    <location>
        <begin position="1"/>
        <end position="148"/>
    </location>
</feature>
<organism evidence="2 3">
    <name type="scientific">Tsukamurella sputi</name>
    <dbReference type="NCBI Taxonomy" id="2591848"/>
    <lineage>
        <taxon>Bacteria</taxon>
        <taxon>Bacillati</taxon>
        <taxon>Actinomycetota</taxon>
        <taxon>Actinomycetes</taxon>
        <taxon>Mycobacteriales</taxon>
        <taxon>Tsukamurellaceae</taxon>
        <taxon>Tsukamurella</taxon>
    </lineage>
</organism>
<dbReference type="InterPro" id="IPR029039">
    <property type="entry name" value="Flavoprotein-like_sf"/>
</dbReference>
<reference evidence="2 3" key="1">
    <citation type="submission" date="2019-06" db="EMBL/GenBank/DDBJ databases">
        <authorList>
            <person name="Teng J.L.L."/>
            <person name="Lee H.H."/>
            <person name="Lau S.K.P."/>
            <person name="Woo P.C.Y."/>
        </authorList>
    </citation>
    <scope>NUCLEOTIDE SEQUENCE [LARGE SCALE GENOMIC DNA]</scope>
    <source>
        <strain evidence="2 3">HKU70</strain>
    </source>
</reference>
<reference evidence="2 3" key="2">
    <citation type="submission" date="2019-08" db="EMBL/GenBank/DDBJ databases">
        <title>Tsukamurella conjunctivitidis sp. nov., Tsukamurella assacharolytica sp. nov. and Tsukamurella sputae sp. nov. isolated from patients with conjunctivitis, bacteraemia (lymphoma) and respiratory infection (sputum) in Hong Kong.</title>
        <authorList>
            <person name="Fok K.M.N."/>
            <person name="Fong J.Y.H."/>
        </authorList>
    </citation>
    <scope>NUCLEOTIDE SEQUENCE [LARGE SCALE GENOMIC DNA]</scope>
    <source>
        <strain evidence="2 3">HKU70</strain>
    </source>
</reference>
<dbReference type="AlphaFoldDB" id="A0A5C5RWA5"/>
<dbReference type="Gene3D" id="3.40.50.360">
    <property type="match status" value="1"/>
</dbReference>
<dbReference type="Proteomes" id="UP000319792">
    <property type="component" value="Unassembled WGS sequence"/>
</dbReference>
<evidence type="ECO:0000259" key="1">
    <source>
        <dbReference type="Pfam" id="PF03358"/>
    </source>
</evidence>